<keyword evidence="1" id="KW-0812">Transmembrane</keyword>
<protein>
    <recommendedName>
        <fullName evidence="2">DUF2231 domain-containing protein</fullName>
    </recommendedName>
</protein>
<accession>A0A1H4V539</accession>
<dbReference type="STRING" id="402596.SAMN04489844_2924"/>
<evidence type="ECO:0000313" key="4">
    <source>
        <dbReference type="Proteomes" id="UP000198742"/>
    </source>
</evidence>
<sequence>MAPYCARMELNGVPLHPLIVHAVVVLGPLAAITGLVFAFVPRWRWLLRWPLVVLAVVTAVASFLAVVAGEDLLSSRPELAPLVEDHEEAGELLRNVSLAFALVAGFGAWALGGASALASGRGARETRLRIPAMAVLVVGSVVLGYALFMAGDTGAKAVWG</sequence>
<evidence type="ECO:0000256" key="1">
    <source>
        <dbReference type="SAM" id="Phobius"/>
    </source>
</evidence>
<keyword evidence="1" id="KW-0472">Membrane</keyword>
<dbReference type="InterPro" id="IPR019251">
    <property type="entry name" value="DUF2231_TM"/>
</dbReference>
<gene>
    <name evidence="3" type="ORF">SAMN04489844_2924</name>
</gene>
<name>A0A1H4V539_9ACTN</name>
<dbReference type="AlphaFoldDB" id="A0A1H4V539"/>
<dbReference type="Pfam" id="PF09990">
    <property type="entry name" value="DUF2231"/>
    <property type="match status" value="1"/>
</dbReference>
<proteinExistence type="predicted"/>
<organism evidence="3 4">
    <name type="scientific">Nocardioides exalbidus</name>
    <dbReference type="NCBI Taxonomy" id="402596"/>
    <lineage>
        <taxon>Bacteria</taxon>
        <taxon>Bacillati</taxon>
        <taxon>Actinomycetota</taxon>
        <taxon>Actinomycetes</taxon>
        <taxon>Propionibacteriales</taxon>
        <taxon>Nocardioidaceae</taxon>
        <taxon>Nocardioides</taxon>
    </lineage>
</organism>
<feature type="transmembrane region" description="Helical" evidence="1">
    <location>
        <begin position="18"/>
        <end position="40"/>
    </location>
</feature>
<feature type="transmembrane region" description="Helical" evidence="1">
    <location>
        <begin position="98"/>
        <end position="118"/>
    </location>
</feature>
<feature type="transmembrane region" description="Helical" evidence="1">
    <location>
        <begin position="130"/>
        <end position="150"/>
    </location>
</feature>
<keyword evidence="4" id="KW-1185">Reference proteome</keyword>
<keyword evidence="1" id="KW-1133">Transmembrane helix</keyword>
<evidence type="ECO:0000259" key="2">
    <source>
        <dbReference type="Pfam" id="PF09990"/>
    </source>
</evidence>
<reference evidence="4" key="1">
    <citation type="submission" date="2016-10" db="EMBL/GenBank/DDBJ databases">
        <authorList>
            <person name="Varghese N."/>
            <person name="Submissions S."/>
        </authorList>
    </citation>
    <scope>NUCLEOTIDE SEQUENCE [LARGE SCALE GENOMIC DNA]</scope>
    <source>
        <strain evidence="4">DSM 22017</strain>
    </source>
</reference>
<dbReference type="EMBL" id="FNRT01000002">
    <property type="protein sequence ID" value="SEC75534.1"/>
    <property type="molecule type" value="Genomic_DNA"/>
</dbReference>
<feature type="transmembrane region" description="Helical" evidence="1">
    <location>
        <begin position="47"/>
        <end position="68"/>
    </location>
</feature>
<feature type="domain" description="DUF2231" evidence="2">
    <location>
        <begin position="12"/>
        <end position="159"/>
    </location>
</feature>
<evidence type="ECO:0000313" key="3">
    <source>
        <dbReference type="EMBL" id="SEC75534.1"/>
    </source>
</evidence>
<dbReference type="Proteomes" id="UP000198742">
    <property type="component" value="Unassembled WGS sequence"/>
</dbReference>